<dbReference type="Gene3D" id="3.40.190.10">
    <property type="entry name" value="Periplasmic binding protein-like II"/>
    <property type="match status" value="2"/>
</dbReference>
<dbReference type="RefSeq" id="WP_167685684.1">
    <property type="nucleotide sequence ID" value="NZ_QHLQ01000027.1"/>
</dbReference>
<dbReference type="Proteomes" id="UP001429564">
    <property type="component" value="Unassembled WGS sequence"/>
</dbReference>
<accession>A0ABX0WCS2</accession>
<sequence length="438" mass="48688">MEKLRHIAAAKAKLCIAIQAWCMLTVLLTANPATARELRILTSMPASLFKPFAELFEQANPGVTVNVLNKNTNAGVEEIVRGNSRGFDIFWVSSAEAFAVLNAHGAFRPDTATDTAWQPTQRSGAAFYPFALSSIGWAQKHDSHVPSPNEWDDLLHPEYVGAIAMTRPSRSGTTHMFVERFLQVRGWEGGWAYLLELSGNLSTLTSRSFGVIDGIEKQRFEIGISIDFLALSRADDGLTFRYGRPVMVMPAQIGILRGGQSSDLAAGFVGMVLSPEGQEILLRPDIQRIPINAEIRAKAGPAAQQIEAALKVNWLPYDALLARDRYWAVNTLFDEFVTFQLEERQDAWRRVRRLEGFGDPELLVRLPEVKKLLIMLPVTEAEAITQGINAVPTRVTAFSAPTDLQQDVLEHWRTRATASIQSARVLLDELERLADYSE</sequence>
<name>A0ABX0WCS2_9RHOB</name>
<proteinExistence type="predicted"/>
<organism evidence="2 3">
    <name type="scientific">Parasedimentitalea denitrificans</name>
    <dbReference type="NCBI Taxonomy" id="2211118"/>
    <lineage>
        <taxon>Bacteria</taxon>
        <taxon>Pseudomonadati</taxon>
        <taxon>Pseudomonadota</taxon>
        <taxon>Alphaproteobacteria</taxon>
        <taxon>Rhodobacterales</taxon>
        <taxon>Paracoccaceae</taxon>
        <taxon>Parasedimentitalea</taxon>
    </lineage>
</organism>
<dbReference type="PANTHER" id="PTHR30006:SF25">
    <property type="entry name" value="PHOSPHOGLYCERATE TRANSPORT REGULATORY PROTEIN PGTC"/>
    <property type="match status" value="1"/>
</dbReference>
<evidence type="ECO:0008006" key="4">
    <source>
        <dbReference type="Google" id="ProtNLM"/>
    </source>
</evidence>
<dbReference type="EMBL" id="QHLQ01000027">
    <property type="protein sequence ID" value="NIZ63077.1"/>
    <property type="molecule type" value="Genomic_DNA"/>
</dbReference>
<reference evidence="2 3" key="1">
    <citation type="submission" date="2018-05" db="EMBL/GenBank/DDBJ databases">
        <authorList>
            <person name="Zhang Y.-J."/>
        </authorList>
    </citation>
    <scope>NUCLEOTIDE SEQUENCE [LARGE SCALE GENOMIC DNA]</scope>
    <source>
        <strain evidence="2 3">CY04</strain>
    </source>
</reference>
<evidence type="ECO:0000313" key="3">
    <source>
        <dbReference type="Proteomes" id="UP001429564"/>
    </source>
</evidence>
<evidence type="ECO:0000313" key="2">
    <source>
        <dbReference type="EMBL" id="NIZ63077.1"/>
    </source>
</evidence>
<comment type="caution">
    <text evidence="2">The sequence shown here is derived from an EMBL/GenBank/DDBJ whole genome shotgun (WGS) entry which is preliminary data.</text>
</comment>
<dbReference type="Pfam" id="PF13531">
    <property type="entry name" value="SBP_bac_11"/>
    <property type="match status" value="1"/>
</dbReference>
<keyword evidence="1" id="KW-0732">Signal</keyword>
<protein>
    <recommendedName>
        <fullName evidence="4">ABC-type Fe3+ transport system substrate-binding protein</fullName>
    </recommendedName>
</protein>
<evidence type="ECO:0000256" key="1">
    <source>
        <dbReference type="ARBA" id="ARBA00022729"/>
    </source>
</evidence>
<dbReference type="SUPFAM" id="SSF53850">
    <property type="entry name" value="Periplasmic binding protein-like II"/>
    <property type="match status" value="1"/>
</dbReference>
<gene>
    <name evidence="2" type="ORF">DL239_19095</name>
</gene>
<dbReference type="PANTHER" id="PTHR30006">
    <property type="entry name" value="THIAMINE-BINDING PERIPLASMIC PROTEIN-RELATED"/>
    <property type="match status" value="1"/>
</dbReference>
<keyword evidence="3" id="KW-1185">Reference proteome</keyword>